<gene>
    <name evidence="1" type="ORF">FYJ83_17310</name>
</gene>
<evidence type="ECO:0008006" key="3">
    <source>
        <dbReference type="Google" id="ProtNLM"/>
    </source>
</evidence>
<organism evidence="1 2">
    <name type="scientific">Tissierella pigra</name>
    <dbReference type="NCBI Taxonomy" id="2607614"/>
    <lineage>
        <taxon>Bacteria</taxon>
        <taxon>Bacillati</taxon>
        <taxon>Bacillota</taxon>
        <taxon>Tissierellia</taxon>
        <taxon>Tissierellales</taxon>
        <taxon>Tissierellaceae</taxon>
        <taxon>Tissierella</taxon>
    </lineage>
</organism>
<dbReference type="Proteomes" id="UP000469523">
    <property type="component" value="Unassembled WGS sequence"/>
</dbReference>
<evidence type="ECO:0000313" key="2">
    <source>
        <dbReference type="Proteomes" id="UP000469523"/>
    </source>
</evidence>
<reference evidence="1 2" key="1">
    <citation type="submission" date="2019-09" db="EMBL/GenBank/DDBJ databases">
        <title>In-depth cultivation of the pig gut microbiome towards novel bacterial diversity and tailored functional studies.</title>
        <authorList>
            <person name="Wylensek D."/>
            <person name="Hitch T.C.A."/>
            <person name="Clavel T."/>
        </authorList>
    </citation>
    <scope>NUCLEOTIDE SEQUENCE [LARGE SCALE GENOMIC DNA]</scope>
    <source>
        <strain evidence="1 2">WCA3-693-APC-4?</strain>
    </source>
</reference>
<protein>
    <recommendedName>
        <fullName evidence="3">Lipoprotein</fullName>
    </recommendedName>
</protein>
<accession>A0A6N7XQW4</accession>
<dbReference type="RefSeq" id="WP_154442787.1">
    <property type="nucleotide sequence ID" value="NZ_JAHLPJ010000001.1"/>
</dbReference>
<evidence type="ECO:0000313" key="1">
    <source>
        <dbReference type="EMBL" id="MSU03222.1"/>
    </source>
</evidence>
<keyword evidence="2" id="KW-1185">Reference proteome</keyword>
<proteinExistence type="predicted"/>
<sequence length="353" mass="40696">MLRRILILMTMAFLLILLGCSNNSFNMKNIDYRYGVIETTGQENMSYLSFYNDNLEKVGEEKIKYGSMGDGFALPIVFDKSMFIVPKGIYNQKELTFIMEYDLDGFEIEKWDTELQNMNSIAVNNDFIFGVNTMDFTSNIVKCNRKTKELSKIQIPDTYISYIEVYENELFAFGESEDLGKMKSSLYIIDTNTLDIQKEIDISHIGFGQYDTVIKDNKLYFTASYSIDSIENQPTNKLLEYNGESGEIKTYSLKENFPFQILGYGDNLLITHFDPVGVTGGIISIFNIDDASSELIEFNHNIEHLHLDGDDIIILGNGHLYRYNKEFSLVTFTPITNTRKTNYHYYTTGLFKR</sequence>
<name>A0A6N7XQW4_9FIRM</name>
<dbReference type="SUPFAM" id="SSF63829">
    <property type="entry name" value="Calcium-dependent phosphotriesterase"/>
    <property type="match status" value="1"/>
</dbReference>
<dbReference type="EMBL" id="VUNQ01000059">
    <property type="protein sequence ID" value="MSU03222.1"/>
    <property type="molecule type" value="Genomic_DNA"/>
</dbReference>
<dbReference type="AlphaFoldDB" id="A0A6N7XQW4"/>
<dbReference type="PROSITE" id="PS51257">
    <property type="entry name" value="PROKAR_LIPOPROTEIN"/>
    <property type="match status" value="1"/>
</dbReference>
<comment type="caution">
    <text evidence="1">The sequence shown here is derived from an EMBL/GenBank/DDBJ whole genome shotgun (WGS) entry which is preliminary data.</text>
</comment>